<comment type="caution">
    <text evidence="2">The sequence shown here is derived from an EMBL/GenBank/DDBJ whole genome shotgun (WGS) entry which is preliminary data.</text>
</comment>
<evidence type="ECO:0000256" key="1">
    <source>
        <dbReference type="SAM" id="MobiDB-lite"/>
    </source>
</evidence>
<feature type="region of interest" description="Disordered" evidence="1">
    <location>
        <begin position="1"/>
        <end position="22"/>
    </location>
</feature>
<proteinExistence type="predicted"/>
<accession>A0ABW4H284</accession>
<protein>
    <recommendedName>
        <fullName evidence="4">Phage protein</fullName>
    </recommendedName>
</protein>
<gene>
    <name evidence="2" type="ORF">ACFQ5T_03520</name>
</gene>
<name>A0ABW4H284_9LACO</name>
<evidence type="ECO:0008006" key="4">
    <source>
        <dbReference type="Google" id="ProtNLM"/>
    </source>
</evidence>
<organism evidence="2 3">
    <name type="scientific">Levilactobacillus fuyuanensis</name>
    <dbReference type="NCBI Taxonomy" id="2486022"/>
    <lineage>
        <taxon>Bacteria</taxon>
        <taxon>Bacillati</taxon>
        <taxon>Bacillota</taxon>
        <taxon>Bacilli</taxon>
        <taxon>Lactobacillales</taxon>
        <taxon>Lactobacillaceae</taxon>
        <taxon>Levilactobacillus</taxon>
    </lineage>
</organism>
<evidence type="ECO:0000313" key="3">
    <source>
        <dbReference type="Proteomes" id="UP001597195"/>
    </source>
</evidence>
<keyword evidence="3" id="KW-1185">Reference proteome</keyword>
<reference evidence="3" key="1">
    <citation type="journal article" date="2019" name="Int. J. Syst. Evol. Microbiol.">
        <title>The Global Catalogue of Microorganisms (GCM) 10K type strain sequencing project: providing services to taxonomists for standard genome sequencing and annotation.</title>
        <authorList>
            <consortium name="The Broad Institute Genomics Platform"/>
            <consortium name="The Broad Institute Genome Sequencing Center for Infectious Disease"/>
            <person name="Wu L."/>
            <person name="Ma J."/>
        </authorList>
    </citation>
    <scope>NUCLEOTIDE SEQUENCE [LARGE SCALE GENOMIC DNA]</scope>
    <source>
        <strain evidence="3">CCM 8906</strain>
    </source>
</reference>
<sequence>MEKQGYTAAKAKANKKWNEKNKDRMRYINARSAARSFIRNKSTLDDLQELQELIDQRRIDLKEQ</sequence>
<dbReference type="RefSeq" id="WP_125700378.1">
    <property type="nucleotide sequence ID" value="NZ_JBHTOM010000004.1"/>
</dbReference>
<evidence type="ECO:0000313" key="2">
    <source>
        <dbReference type="EMBL" id="MFD1548751.1"/>
    </source>
</evidence>
<dbReference type="EMBL" id="JBHTOM010000004">
    <property type="protein sequence ID" value="MFD1548751.1"/>
    <property type="molecule type" value="Genomic_DNA"/>
</dbReference>
<dbReference type="Proteomes" id="UP001597195">
    <property type="component" value="Unassembled WGS sequence"/>
</dbReference>